<feature type="transmembrane region" description="Helical" evidence="1">
    <location>
        <begin position="273"/>
        <end position="297"/>
    </location>
</feature>
<feature type="transmembrane region" description="Helical" evidence="1">
    <location>
        <begin position="185"/>
        <end position="207"/>
    </location>
</feature>
<feature type="transmembrane region" description="Helical" evidence="1">
    <location>
        <begin position="70"/>
        <end position="86"/>
    </location>
</feature>
<keyword evidence="1" id="KW-0472">Membrane</keyword>
<dbReference type="Pfam" id="PF13687">
    <property type="entry name" value="DUF4153"/>
    <property type="match status" value="1"/>
</dbReference>
<feature type="transmembrane region" description="Helical" evidence="1">
    <location>
        <begin position="45"/>
        <end position="64"/>
    </location>
</feature>
<feature type="transmembrane region" description="Helical" evidence="1">
    <location>
        <begin position="410"/>
        <end position="430"/>
    </location>
</feature>
<keyword evidence="1" id="KW-0812">Transmembrane</keyword>
<evidence type="ECO:0000313" key="2">
    <source>
        <dbReference type="EMBL" id="SBW06544.1"/>
    </source>
</evidence>
<organism evidence="2">
    <name type="scientific">uncultured Eubacteriales bacterium</name>
    <dbReference type="NCBI Taxonomy" id="172733"/>
    <lineage>
        <taxon>Bacteria</taxon>
        <taxon>Bacillati</taxon>
        <taxon>Bacillota</taxon>
        <taxon>Clostridia</taxon>
        <taxon>Eubacteriales</taxon>
        <taxon>environmental samples</taxon>
    </lineage>
</organism>
<sequence>MDEKKAHPILSRLLESQPATGEGSVPPQIGIAPARKYEIDGKDRLLLPLAALLGMLFLELILSILSAPGLVVTVMVAVWYGVLFWYKGVAGLKNRAELLLLLAVCFQALTFAIFSNGWFRFWNFITLPALLGVQLFQWSGAGRKPWSVPTMLWERFCLMLDGLFCRLWAPFKALIPGGGEGKRRWVYVALGLLAAVPVLFFVFPLLVSADALFARVTEGLVSFLDENLAEWIVKVGIGLCLAPFLFGLLYALRRPEPLKERTARPAFTVDAALPVTLLTVMDGLYSIFLAVQFAGLFGGDRYLAATGISHAEYARSGFFQLVSVSVLNLALVMVCLQISKREGRGWRWVRVLSTGLVGASVVMLVSAAWRMTLYVTAYGLSFKRFLTYWGMVMLAIFFTAALMKIWRDGFSFFKVFFAAGLTGWLLLNYMNVDFLVARYNVSLYQHSETAVMDLPYLAYLSYDTLGVLEELPGDTQAYRDSTDYPLSRLLSERRDAAARDASRWQSWSLSAYLAAHK</sequence>
<feature type="transmembrane region" description="Helical" evidence="1">
    <location>
        <begin position="348"/>
        <end position="369"/>
    </location>
</feature>
<protein>
    <submittedName>
        <fullName evidence="2">Uncharacterized protein</fullName>
    </submittedName>
</protein>
<feature type="transmembrane region" description="Helical" evidence="1">
    <location>
        <begin position="121"/>
        <end position="141"/>
    </location>
</feature>
<gene>
    <name evidence="2" type="ORF">KL86CLO1_12176</name>
</gene>
<dbReference type="AlphaFoldDB" id="A0A212K496"/>
<dbReference type="EMBL" id="FLUN01000001">
    <property type="protein sequence ID" value="SBW06544.1"/>
    <property type="molecule type" value="Genomic_DNA"/>
</dbReference>
<feature type="transmembrane region" description="Helical" evidence="1">
    <location>
        <begin position="98"/>
        <end position="115"/>
    </location>
</feature>
<dbReference type="InterPro" id="IPR025291">
    <property type="entry name" value="DUF4153"/>
</dbReference>
<evidence type="ECO:0000256" key="1">
    <source>
        <dbReference type="SAM" id="Phobius"/>
    </source>
</evidence>
<feature type="transmembrane region" description="Helical" evidence="1">
    <location>
        <begin position="317"/>
        <end position="336"/>
    </location>
</feature>
<reference evidence="2" key="1">
    <citation type="submission" date="2016-04" db="EMBL/GenBank/DDBJ databases">
        <authorList>
            <person name="Evans L.H."/>
            <person name="Alamgir A."/>
            <person name="Owens N."/>
            <person name="Weber N.D."/>
            <person name="Virtaneva K."/>
            <person name="Barbian K."/>
            <person name="Babar A."/>
            <person name="Rosenke K."/>
        </authorList>
    </citation>
    <scope>NUCLEOTIDE SEQUENCE</scope>
    <source>
        <strain evidence="2">86</strain>
    </source>
</reference>
<accession>A0A212K496</accession>
<name>A0A212K496_9FIRM</name>
<feature type="transmembrane region" description="Helical" evidence="1">
    <location>
        <begin position="231"/>
        <end position="252"/>
    </location>
</feature>
<keyword evidence="1" id="KW-1133">Transmembrane helix</keyword>
<proteinExistence type="predicted"/>
<feature type="transmembrane region" description="Helical" evidence="1">
    <location>
        <begin position="385"/>
        <end position="403"/>
    </location>
</feature>